<evidence type="ECO:0000313" key="4">
    <source>
        <dbReference type="Proteomes" id="UP001596142"/>
    </source>
</evidence>
<dbReference type="EMBL" id="JBHSOZ010000003">
    <property type="protein sequence ID" value="MFC5712872.1"/>
    <property type="molecule type" value="Genomic_DNA"/>
</dbReference>
<feature type="domain" description="Purine catabolism PurC-like" evidence="1">
    <location>
        <begin position="18"/>
        <end position="135"/>
    </location>
</feature>
<dbReference type="RefSeq" id="WP_385940166.1">
    <property type="nucleotide sequence ID" value="NZ_JBHSOZ010000003.1"/>
</dbReference>
<name>A0ABW0YNH9_9BACI</name>
<protein>
    <submittedName>
        <fullName evidence="3">PucR family transcriptional regulator</fullName>
    </submittedName>
</protein>
<dbReference type="Pfam" id="PF13556">
    <property type="entry name" value="HTH_30"/>
    <property type="match status" value="1"/>
</dbReference>
<organism evidence="3 4">
    <name type="scientific">Thalassorhabdus alkalitolerans</name>
    <dbReference type="NCBI Taxonomy" id="2282697"/>
    <lineage>
        <taxon>Bacteria</taxon>
        <taxon>Bacillati</taxon>
        <taxon>Bacillota</taxon>
        <taxon>Bacilli</taxon>
        <taxon>Bacillales</taxon>
        <taxon>Bacillaceae</taxon>
        <taxon>Thalassorhabdus</taxon>
    </lineage>
</organism>
<comment type="caution">
    <text evidence="3">The sequence shown here is derived from an EMBL/GenBank/DDBJ whole genome shotgun (WGS) entry which is preliminary data.</text>
</comment>
<dbReference type="InterPro" id="IPR051448">
    <property type="entry name" value="CdaR-like_regulators"/>
</dbReference>
<dbReference type="InterPro" id="IPR012914">
    <property type="entry name" value="PucR_dom"/>
</dbReference>
<dbReference type="PANTHER" id="PTHR33744">
    <property type="entry name" value="CARBOHYDRATE DIACID REGULATOR"/>
    <property type="match status" value="1"/>
</dbReference>
<reference evidence="4" key="1">
    <citation type="journal article" date="2019" name="Int. J. Syst. Evol. Microbiol.">
        <title>The Global Catalogue of Microorganisms (GCM) 10K type strain sequencing project: providing services to taxonomists for standard genome sequencing and annotation.</title>
        <authorList>
            <consortium name="The Broad Institute Genomics Platform"/>
            <consortium name="The Broad Institute Genome Sequencing Center for Infectious Disease"/>
            <person name="Wu L."/>
            <person name="Ma J."/>
        </authorList>
    </citation>
    <scope>NUCLEOTIDE SEQUENCE [LARGE SCALE GENOMIC DNA]</scope>
    <source>
        <strain evidence="4">CECT 7184</strain>
    </source>
</reference>
<dbReference type="Proteomes" id="UP001596142">
    <property type="component" value="Unassembled WGS sequence"/>
</dbReference>
<sequence>MSTNTELLRPVTQITIRDILTRPLFQHVSLIGNDKSLTRPVSWVHIIEVTQVKELLNGNELILTTGIGWHDDETLSYTFLQQLIESNASGLCIELGTYTSSLPESMINLAKEHDFPLILFHEEVRYIDITQDLHSFFINHYHYMLKEIENVSTALNECLLNGKGLFALLKEFHRLTSLHVFFVPIQGDSYFFPPLSTKQQQNFINEWINKQSSLPACSSLCKPVTILGHHFADLIFYSPGKKITEFNELAADRCATAAAQEVMRTVYIEERKRYEEEAWVHDWLQGAHDEEELTTKLMELHPGVSFTEGSICVIDKTSIQVNQQSFESYFIQKSMVARAYFEAKKILFIPAILQNFIVYVLINTAGNPTVSFPQRVYECYKKLQKTEQEGQAKMYEQLAFGKFVTSSRDIQKSFCTAKETLRIQQKIGPMNIPFYENLHIYRSILQMDERGELDDFINEYLGPLLFESSDKSRVLLQTLQTYLSCLGAKQETASSLFIVRQTLYNRLEKIEELLGHDILENPKRLSLEMALYAYEYRFGSFNLNNK</sequence>
<dbReference type="InterPro" id="IPR042070">
    <property type="entry name" value="PucR_C-HTH_sf"/>
</dbReference>
<dbReference type="Gene3D" id="1.10.10.2840">
    <property type="entry name" value="PucR C-terminal helix-turn-helix domain"/>
    <property type="match status" value="1"/>
</dbReference>
<accession>A0ABW0YNH9</accession>
<evidence type="ECO:0000313" key="3">
    <source>
        <dbReference type="EMBL" id="MFC5712872.1"/>
    </source>
</evidence>
<dbReference type="Pfam" id="PF07905">
    <property type="entry name" value="PucR"/>
    <property type="match status" value="1"/>
</dbReference>
<dbReference type="InterPro" id="IPR025736">
    <property type="entry name" value="PucR_C-HTH_dom"/>
</dbReference>
<evidence type="ECO:0000259" key="2">
    <source>
        <dbReference type="Pfam" id="PF13556"/>
    </source>
</evidence>
<gene>
    <name evidence="3" type="ORF">ACFPU1_08770</name>
</gene>
<proteinExistence type="predicted"/>
<evidence type="ECO:0000259" key="1">
    <source>
        <dbReference type="Pfam" id="PF07905"/>
    </source>
</evidence>
<feature type="domain" description="PucR C-terminal helix-turn-helix" evidence="2">
    <location>
        <begin position="475"/>
        <end position="532"/>
    </location>
</feature>
<keyword evidence="4" id="KW-1185">Reference proteome</keyword>
<dbReference type="PANTHER" id="PTHR33744:SF1">
    <property type="entry name" value="DNA-BINDING TRANSCRIPTIONAL ACTIVATOR ADER"/>
    <property type="match status" value="1"/>
</dbReference>